<dbReference type="FunFam" id="1.10.8.430:FF:000003">
    <property type="entry name" value="Probable disease resistance protein At5g66910"/>
    <property type="match status" value="1"/>
</dbReference>
<dbReference type="InterPro" id="IPR058922">
    <property type="entry name" value="WHD_DRP"/>
</dbReference>
<dbReference type="OrthoDB" id="1356450at2759"/>
<dbReference type="InterPro" id="IPR027417">
    <property type="entry name" value="P-loop_NTPase"/>
</dbReference>
<name>A0A8N4F7U4_ELAGV</name>
<comment type="similarity">
    <text evidence="1">Belongs to the disease resistance NB-LRR family.</text>
</comment>
<proteinExistence type="inferred from homology"/>
<dbReference type="FunFam" id="3.40.50.300:FF:001091">
    <property type="entry name" value="Probable disease resistance protein At1g61300"/>
    <property type="match status" value="1"/>
</dbReference>
<keyword evidence="5" id="KW-0067">ATP-binding</keyword>
<evidence type="ECO:0000256" key="3">
    <source>
        <dbReference type="ARBA" id="ARBA00022737"/>
    </source>
</evidence>
<dbReference type="KEGG" id="egu:105053120"/>
<evidence type="ECO:0000313" key="10">
    <source>
        <dbReference type="Proteomes" id="UP000504607"/>
    </source>
</evidence>
<dbReference type="GO" id="GO:0043531">
    <property type="term" value="F:ADP binding"/>
    <property type="evidence" value="ECO:0007669"/>
    <property type="project" value="InterPro"/>
</dbReference>
<dbReference type="Gene3D" id="1.10.8.430">
    <property type="entry name" value="Helical domain of apoptotic protease-activating factors"/>
    <property type="match status" value="1"/>
</dbReference>
<gene>
    <name evidence="11" type="primary">LOC105053120</name>
</gene>
<feature type="domain" description="NB-ARC" evidence="6">
    <location>
        <begin position="178"/>
        <end position="348"/>
    </location>
</feature>
<evidence type="ECO:0000256" key="1">
    <source>
        <dbReference type="ARBA" id="ARBA00008894"/>
    </source>
</evidence>
<protein>
    <submittedName>
        <fullName evidence="11">Disease resistance protein SUMM2</fullName>
    </submittedName>
</protein>
<dbReference type="Gene3D" id="1.10.10.10">
    <property type="entry name" value="Winged helix-like DNA-binding domain superfamily/Winged helix DNA-binding domain"/>
    <property type="match status" value="1"/>
</dbReference>
<dbReference type="RefSeq" id="XP_029122853.1">
    <property type="nucleotide sequence ID" value="XM_029267020.1"/>
</dbReference>
<dbReference type="SMART" id="SM00369">
    <property type="entry name" value="LRR_TYP"/>
    <property type="match status" value="3"/>
</dbReference>
<dbReference type="Gene3D" id="3.40.50.300">
    <property type="entry name" value="P-loop containing nucleotide triphosphate hydrolases"/>
    <property type="match status" value="1"/>
</dbReference>
<evidence type="ECO:0000313" key="11">
    <source>
        <dbReference type="RefSeq" id="XP_029122853.1"/>
    </source>
</evidence>
<keyword evidence="4" id="KW-0611">Plant defense</keyword>
<dbReference type="Pfam" id="PF00931">
    <property type="entry name" value="NB-ARC"/>
    <property type="match status" value="1"/>
</dbReference>
<sequence>MNLNPLSVILQFFAPYWNYSSGRPILEAADAVGKLKPLVEAISWGIRYLGESGEDVKALTDAMDRLKATRAGIMDDINIAEREEGSRRTPEVDNWLKWVEAEADEVAEIEEACRKRKRMLGFRVNCVTSYIDGHRARKKAKVVEELRIEARSIPITRRLPPSSVQEMPTIPRMVGMESYKNEVLLHLADDSMGIIAIRGMGGVGKTTLLREVNNSFLPGSERSSEYDHVIWTVASKECTLEKLQKGIAQKLGLNLEAHAQPPNTVLFENLKSKNFLLLLDDMWRGYELEDVGIPRPSTGGNQYKRKVILATRLQNVCRKMSADVEIKMNCLGQPEALDLFKFHVGEHTLNSHPDIIDLARVVAGECRGLPLALKTIGSAMRYRREPEHWRHVIKLLKDSKHAEIQEMEILPEEGEERDMFRILKLSYDHLRDDMTRQCFLSCCLWPEDYSIEKADLIDCWMGLGLIDESNGNLCWGHDRIRILEEVCLLEPSNGGETVRMHDVIRDLALWIASDCGRNKNKWLVQAWVGLKEAIDVKRKWIGAEGVERISLMENEIQMLPRLANRPHLKVLMLQWNRNLRRIPPYFFQCVPSLTYLDLSNTALEDLPKEIGILVQLQYLNLSETRIEALPKELACLKELKYLLLRNTYCLERIARGGISNLSKLRQLDLYGTYYVDWEFEGSRSVGNEENTVSFEELEELNSKVMRLTDLGITVDKVRTLQMLSSLDNIVTRYLHIWIACSSASIQLTPSAVKAQLGSLNMLKSLQKLQIRSYSLVVLEVDGEDQDRDMDWQLPDLEELQLHDLKVVKWTRVSISDFLPQLRSVVISSCPELENANWVLPLPKLESLKIQSCPKMWRVIDDSIGSHFGAFRCLRLLHLHKLNSLSSICDLAISFPSLEHIEILRCDELKQLPVKIIGRNLREIWGSEGWWQSLQWQDENVKASLLPHFRRLN</sequence>
<dbReference type="PANTHER" id="PTHR33463:SF204">
    <property type="entry name" value="NB-ARC DOMAIN-CONTAINING PROTEIN"/>
    <property type="match status" value="1"/>
</dbReference>
<evidence type="ECO:0000256" key="2">
    <source>
        <dbReference type="ARBA" id="ARBA00022614"/>
    </source>
</evidence>
<keyword evidence="10" id="KW-1185">Reference proteome</keyword>
<dbReference type="Proteomes" id="UP000504607">
    <property type="component" value="Chromosome 10"/>
</dbReference>
<dbReference type="PANTHER" id="PTHR33463">
    <property type="entry name" value="NB-ARC DOMAIN-CONTAINING PROTEIN-RELATED"/>
    <property type="match status" value="1"/>
</dbReference>
<dbReference type="GO" id="GO:0009626">
    <property type="term" value="P:plant-type hypersensitive response"/>
    <property type="evidence" value="ECO:0007669"/>
    <property type="project" value="UniProtKB-ARBA"/>
</dbReference>
<dbReference type="InterPro" id="IPR050905">
    <property type="entry name" value="Plant_NBS-LRR"/>
</dbReference>
<dbReference type="Pfam" id="PF23247">
    <property type="entry name" value="LRR_RPS2"/>
    <property type="match status" value="1"/>
</dbReference>
<dbReference type="InterPro" id="IPR032675">
    <property type="entry name" value="LRR_dom_sf"/>
</dbReference>
<dbReference type="AlphaFoldDB" id="A0A8N4F7U4"/>
<dbReference type="GO" id="GO:0002758">
    <property type="term" value="P:innate immune response-activating signaling pathway"/>
    <property type="evidence" value="ECO:0007669"/>
    <property type="project" value="UniProtKB-ARBA"/>
</dbReference>
<dbReference type="SUPFAM" id="SSF52540">
    <property type="entry name" value="P-loop containing nucleoside triphosphate hydrolases"/>
    <property type="match status" value="1"/>
</dbReference>
<dbReference type="InterPro" id="IPR057135">
    <property type="entry name" value="At4g27190-like_LRR"/>
</dbReference>
<dbReference type="InterPro" id="IPR003591">
    <property type="entry name" value="Leu-rich_rpt_typical-subtyp"/>
</dbReference>
<dbReference type="Pfam" id="PF23598">
    <property type="entry name" value="LRR_14"/>
    <property type="match status" value="1"/>
</dbReference>
<dbReference type="SUPFAM" id="SSF52058">
    <property type="entry name" value="L domain-like"/>
    <property type="match status" value="1"/>
</dbReference>
<feature type="domain" description="Disease resistance protein At4g27190-like leucine-rich repeats" evidence="7">
    <location>
        <begin position="816"/>
        <end position="915"/>
    </location>
</feature>
<reference evidence="11" key="1">
    <citation type="submission" date="2025-08" db="UniProtKB">
        <authorList>
            <consortium name="RefSeq"/>
        </authorList>
    </citation>
    <scope>IDENTIFICATION</scope>
</reference>
<dbReference type="InterPro" id="IPR055414">
    <property type="entry name" value="LRR_R13L4/SHOC2-like"/>
</dbReference>
<organism evidence="10 11">
    <name type="scientific">Elaeis guineensis var. tenera</name>
    <name type="common">Oil palm</name>
    <dbReference type="NCBI Taxonomy" id="51953"/>
    <lineage>
        <taxon>Eukaryota</taxon>
        <taxon>Viridiplantae</taxon>
        <taxon>Streptophyta</taxon>
        <taxon>Embryophyta</taxon>
        <taxon>Tracheophyta</taxon>
        <taxon>Spermatophyta</taxon>
        <taxon>Magnoliopsida</taxon>
        <taxon>Liliopsida</taxon>
        <taxon>Arecaceae</taxon>
        <taxon>Arecoideae</taxon>
        <taxon>Cocoseae</taxon>
        <taxon>Elaeidinae</taxon>
        <taxon>Elaeis</taxon>
    </lineage>
</organism>
<dbReference type="Gene3D" id="3.80.10.10">
    <property type="entry name" value="Ribonuclease Inhibitor"/>
    <property type="match status" value="1"/>
</dbReference>
<evidence type="ECO:0000256" key="4">
    <source>
        <dbReference type="ARBA" id="ARBA00022821"/>
    </source>
</evidence>
<dbReference type="PRINTS" id="PR00364">
    <property type="entry name" value="DISEASERSIST"/>
</dbReference>
<feature type="domain" description="Disease resistance protein winged helix" evidence="8">
    <location>
        <begin position="444"/>
        <end position="508"/>
    </location>
</feature>
<dbReference type="FunFam" id="1.10.10.10:FF:000322">
    <property type="entry name" value="Probable disease resistance protein At1g63360"/>
    <property type="match status" value="1"/>
</dbReference>
<keyword evidence="5" id="KW-0547">Nucleotide-binding</keyword>
<dbReference type="InterPro" id="IPR002182">
    <property type="entry name" value="NB-ARC"/>
</dbReference>
<keyword evidence="3" id="KW-0677">Repeat</keyword>
<dbReference type="GO" id="GO:0005524">
    <property type="term" value="F:ATP binding"/>
    <property type="evidence" value="ECO:0007669"/>
    <property type="project" value="UniProtKB-KW"/>
</dbReference>
<evidence type="ECO:0000259" key="8">
    <source>
        <dbReference type="Pfam" id="PF23559"/>
    </source>
</evidence>
<dbReference type="InterPro" id="IPR036388">
    <property type="entry name" value="WH-like_DNA-bd_sf"/>
</dbReference>
<accession>A0A8N4F7U4</accession>
<evidence type="ECO:0000259" key="7">
    <source>
        <dbReference type="Pfam" id="PF23247"/>
    </source>
</evidence>
<keyword evidence="2" id="KW-0433">Leucine-rich repeat</keyword>
<dbReference type="InterPro" id="IPR042197">
    <property type="entry name" value="Apaf_helical"/>
</dbReference>
<feature type="domain" description="Disease resistance R13L4/SHOC-2-like LRR" evidence="9">
    <location>
        <begin position="550"/>
        <end position="672"/>
    </location>
</feature>
<evidence type="ECO:0000259" key="9">
    <source>
        <dbReference type="Pfam" id="PF23598"/>
    </source>
</evidence>
<evidence type="ECO:0000259" key="6">
    <source>
        <dbReference type="Pfam" id="PF00931"/>
    </source>
</evidence>
<dbReference type="Pfam" id="PF23559">
    <property type="entry name" value="WHD_DRP"/>
    <property type="match status" value="1"/>
</dbReference>
<evidence type="ECO:0000256" key="5">
    <source>
        <dbReference type="ARBA" id="ARBA00022840"/>
    </source>
</evidence>
<dbReference type="GO" id="GO:0042742">
    <property type="term" value="P:defense response to bacterium"/>
    <property type="evidence" value="ECO:0007669"/>
    <property type="project" value="UniProtKB-ARBA"/>
</dbReference>